<accession>A0ABT3NT82</accession>
<evidence type="ECO:0000313" key="3">
    <source>
        <dbReference type="EMBL" id="MCW8085088.1"/>
    </source>
</evidence>
<dbReference type="Pfam" id="PF00092">
    <property type="entry name" value="VWA"/>
    <property type="match status" value="1"/>
</dbReference>
<dbReference type="EMBL" id="JAPFQI010000002">
    <property type="protein sequence ID" value="MCW8085088.1"/>
    <property type="molecule type" value="Genomic_DNA"/>
</dbReference>
<keyword evidence="1" id="KW-0732">Signal</keyword>
<dbReference type="SMART" id="SM00327">
    <property type="entry name" value="VWA"/>
    <property type="match status" value="1"/>
</dbReference>
<proteinExistence type="predicted"/>
<evidence type="ECO:0000313" key="4">
    <source>
        <dbReference type="Proteomes" id="UP001526430"/>
    </source>
</evidence>
<organism evidence="3 4">
    <name type="scientific">Sabulicella glaciei</name>
    <dbReference type="NCBI Taxonomy" id="2984948"/>
    <lineage>
        <taxon>Bacteria</taxon>
        <taxon>Pseudomonadati</taxon>
        <taxon>Pseudomonadota</taxon>
        <taxon>Alphaproteobacteria</taxon>
        <taxon>Acetobacterales</taxon>
        <taxon>Acetobacteraceae</taxon>
        <taxon>Sabulicella</taxon>
    </lineage>
</organism>
<dbReference type="InterPro" id="IPR002035">
    <property type="entry name" value="VWF_A"/>
</dbReference>
<feature type="chain" id="PRO_5045724958" evidence="1">
    <location>
        <begin position="23"/>
        <end position="275"/>
    </location>
</feature>
<dbReference type="Gene3D" id="3.40.50.410">
    <property type="entry name" value="von Willebrand factor, type A domain"/>
    <property type="match status" value="1"/>
</dbReference>
<dbReference type="RefSeq" id="WP_301588933.1">
    <property type="nucleotide sequence ID" value="NZ_JAPFQI010000002.1"/>
</dbReference>
<name>A0ABT3NT82_9PROT</name>
<gene>
    <name evidence="3" type="ORF">OF850_05565</name>
</gene>
<dbReference type="CDD" id="cd00198">
    <property type="entry name" value="vWFA"/>
    <property type="match status" value="1"/>
</dbReference>
<sequence>MRKILAAPIAAIACLLASVSNAAPIRTDIVFVVDESGSMGNVQANLRNNIGAFASILSAGGVDATYALVGYGDANVVPRLITNFTNPTNFATAAQGLRVNGGTEPGYSAIAFALNGLDNQASTLNFRTNSLTNIILVTDEPSNGDFCTVSQPLCVNAASVTAAVADSLLKNRQALLNSVLSGTSTIASFGNLTTSNGGQVFNLSQLGSSNPQEVQQFVSTFATAKLQEIVDTCQNNPNLPGCNPGGNPTPVPAPGGLLLLVGGLAGLGAARRFAA</sequence>
<keyword evidence="4" id="KW-1185">Reference proteome</keyword>
<comment type="caution">
    <text evidence="3">The sequence shown here is derived from an EMBL/GenBank/DDBJ whole genome shotgun (WGS) entry which is preliminary data.</text>
</comment>
<feature type="domain" description="VWFA" evidence="2">
    <location>
        <begin position="28"/>
        <end position="221"/>
    </location>
</feature>
<protein>
    <submittedName>
        <fullName evidence="3">VWA domain-containing protein</fullName>
    </submittedName>
</protein>
<dbReference type="PROSITE" id="PS50234">
    <property type="entry name" value="VWFA"/>
    <property type="match status" value="1"/>
</dbReference>
<dbReference type="InterPro" id="IPR036465">
    <property type="entry name" value="vWFA_dom_sf"/>
</dbReference>
<dbReference type="Proteomes" id="UP001526430">
    <property type="component" value="Unassembled WGS sequence"/>
</dbReference>
<evidence type="ECO:0000256" key="1">
    <source>
        <dbReference type="SAM" id="SignalP"/>
    </source>
</evidence>
<dbReference type="SUPFAM" id="SSF53300">
    <property type="entry name" value="vWA-like"/>
    <property type="match status" value="1"/>
</dbReference>
<reference evidence="3 4" key="1">
    <citation type="submission" date="2022-10" db="EMBL/GenBank/DDBJ databases">
        <title>Roseococcus glaciei nov., sp. nov., isolated from glacier.</title>
        <authorList>
            <person name="Liu Q."/>
            <person name="Xin Y.-H."/>
        </authorList>
    </citation>
    <scope>NUCLEOTIDE SEQUENCE [LARGE SCALE GENOMIC DNA]</scope>
    <source>
        <strain evidence="3 4">MDT2-1-1</strain>
    </source>
</reference>
<evidence type="ECO:0000259" key="2">
    <source>
        <dbReference type="PROSITE" id="PS50234"/>
    </source>
</evidence>
<feature type="signal peptide" evidence="1">
    <location>
        <begin position="1"/>
        <end position="22"/>
    </location>
</feature>